<dbReference type="Proteomes" id="UP000183561">
    <property type="component" value="Unassembled WGS sequence"/>
</dbReference>
<organism evidence="8 9">
    <name type="scientific">Rhodococcus koreensis</name>
    <dbReference type="NCBI Taxonomy" id="99653"/>
    <lineage>
        <taxon>Bacteria</taxon>
        <taxon>Bacillati</taxon>
        <taxon>Actinomycetota</taxon>
        <taxon>Actinomycetes</taxon>
        <taxon>Mycobacteriales</taxon>
        <taxon>Nocardiaceae</taxon>
        <taxon>Rhodococcus</taxon>
    </lineage>
</organism>
<dbReference type="Pfam" id="PF13370">
    <property type="entry name" value="Fer4_13"/>
    <property type="match status" value="1"/>
</dbReference>
<evidence type="ECO:0000256" key="5">
    <source>
        <dbReference type="ARBA" id="ARBA00023004"/>
    </source>
</evidence>
<keyword evidence="3" id="KW-0479">Metal-binding</keyword>
<reference evidence="9" key="1">
    <citation type="submission" date="2016-10" db="EMBL/GenBank/DDBJ databases">
        <authorList>
            <person name="Varghese N."/>
            <person name="Submissions S."/>
        </authorList>
    </citation>
    <scope>NUCLEOTIDE SEQUENCE [LARGE SCALE GENOMIC DNA]</scope>
    <source>
        <strain evidence="9">DSM 44498</strain>
    </source>
</reference>
<protein>
    <submittedName>
        <fullName evidence="8">Ferredoxin</fullName>
    </submittedName>
</protein>
<dbReference type="GO" id="GO:0046872">
    <property type="term" value="F:metal ion binding"/>
    <property type="evidence" value="ECO:0007669"/>
    <property type="project" value="UniProtKB-KW"/>
</dbReference>
<dbReference type="EMBL" id="FNSV01000005">
    <property type="protein sequence ID" value="SEB64587.1"/>
    <property type="molecule type" value="Genomic_DNA"/>
</dbReference>
<evidence type="ECO:0000313" key="9">
    <source>
        <dbReference type="Proteomes" id="UP000183561"/>
    </source>
</evidence>
<evidence type="ECO:0000256" key="6">
    <source>
        <dbReference type="ARBA" id="ARBA00023014"/>
    </source>
</evidence>
<comment type="cofactor">
    <cofactor evidence="1">
        <name>[3Fe-4S] cluster</name>
        <dbReference type="ChEBI" id="CHEBI:21137"/>
    </cofactor>
</comment>
<keyword evidence="7" id="KW-0003">3Fe-4S</keyword>
<dbReference type="SUPFAM" id="SSF54862">
    <property type="entry name" value="4Fe-4S ferredoxins"/>
    <property type="match status" value="1"/>
</dbReference>
<keyword evidence="6" id="KW-0411">Iron-sulfur</keyword>
<evidence type="ECO:0000256" key="4">
    <source>
        <dbReference type="ARBA" id="ARBA00022982"/>
    </source>
</evidence>
<dbReference type="PANTHER" id="PTHR36923">
    <property type="entry name" value="FERREDOXIN"/>
    <property type="match status" value="1"/>
</dbReference>
<dbReference type="GO" id="GO:0051538">
    <property type="term" value="F:3 iron, 4 sulfur cluster binding"/>
    <property type="evidence" value="ECO:0007669"/>
    <property type="project" value="UniProtKB-KW"/>
</dbReference>
<keyword evidence="9" id="KW-1185">Reference proteome</keyword>
<proteinExistence type="predicted"/>
<evidence type="ECO:0000256" key="7">
    <source>
        <dbReference type="ARBA" id="ARBA00023291"/>
    </source>
</evidence>
<gene>
    <name evidence="8" type="ORF">SAMN04490239_1033</name>
</gene>
<dbReference type="OrthoDB" id="3215002at2"/>
<dbReference type="PANTHER" id="PTHR36923:SF3">
    <property type="entry name" value="FERREDOXIN"/>
    <property type="match status" value="1"/>
</dbReference>
<evidence type="ECO:0000256" key="2">
    <source>
        <dbReference type="ARBA" id="ARBA00022448"/>
    </source>
</evidence>
<dbReference type="AlphaFoldDB" id="A0A1H4L1H0"/>
<dbReference type="RefSeq" id="WP_072946453.1">
    <property type="nucleotide sequence ID" value="NZ_FNSV01000005.1"/>
</dbReference>
<dbReference type="Gene3D" id="3.30.70.20">
    <property type="match status" value="1"/>
</dbReference>
<name>A0A1H4L1H0_9NOCA</name>
<keyword evidence="4" id="KW-0249">Electron transport</keyword>
<dbReference type="InterPro" id="IPR051269">
    <property type="entry name" value="Fe-S_cluster_ET"/>
</dbReference>
<evidence type="ECO:0000256" key="3">
    <source>
        <dbReference type="ARBA" id="ARBA00022723"/>
    </source>
</evidence>
<accession>A0A1H4L1H0</accession>
<keyword evidence="5" id="KW-0408">Iron</keyword>
<keyword evidence="2" id="KW-0813">Transport</keyword>
<evidence type="ECO:0000313" key="8">
    <source>
        <dbReference type="EMBL" id="SEB64587.1"/>
    </source>
</evidence>
<sequence length="70" mass="7496">MAENEALFIDLDTSRCTSLGICEALAPKHFEVQDDGSVTVDGEPVSDEDIADVRNAVTSCPTEALKLITK</sequence>
<evidence type="ECO:0000256" key="1">
    <source>
        <dbReference type="ARBA" id="ARBA00001927"/>
    </source>
</evidence>